<dbReference type="InterPro" id="IPR042178">
    <property type="entry name" value="Serpin_sf_1"/>
</dbReference>
<keyword evidence="6" id="KW-1185">Reference proteome</keyword>
<evidence type="ECO:0000256" key="2">
    <source>
        <dbReference type="ARBA" id="ARBA00022690"/>
    </source>
</evidence>
<dbReference type="Proteomes" id="UP001153954">
    <property type="component" value="Unassembled WGS sequence"/>
</dbReference>
<keyword evidence="2" id="KW-0646">Protease inhibitor</keyword>
<dbReference type="Pfam" id="PF00079">
    <property type="entry name" value="Serpin"/>
    <property type="match status" value="1"/>
</dbReference>
<reference evidence="5" key="1">
    <citation type="submission" date="2022-03" db="EMBL/GenBank/DDBJ databases">
        <authorList>
            <person name="Tunstrom K."/>
        </authorList>
    </citation>
    <scope>NUCLEOTIDE SEQUENCE</scope>
</reference>
<sequence length="92" mass="10168">MNIKRMFSPNSARLDNLLATAEELYIDSALQKAFIEVNEEGAEAAAANVFGVAYSESIAEYVPPKVFRADRPFYFEVKSKSLTLFNGVLLSA</sequence>
<dbReference type="InterPro" id="IPR000215">
    <property type="entry name" value="Serpin_fam"/>
</dbReference>
<evidence type="ECO:0000259" key="4">
    <source>
        <dbReference type="Pfam" id="PF00079"/>
    </source>
</evidence>
<feature type="domain" description="Serpin" evidence="4">
    <location>
        <begin position="1"/>
        <end position="88"/>
    </location>
</feature>
<protein>
    <recommendedName>
        <fullName evidence="4">Serpin domain-containing protein</fullName>
    </recommendedName>
</protein>
<dbReference type="PANTHER" id="PTHR11461">
    <property type="entry name" value="SERINE PROTEASE INHIBITOR, SERPIN"/>
    <property type="match status" value="1"/>
</dbReference>
<comment type="similarity">
    <text evidence="1">Belongs to the serpin family.</text>
</comment>
<dbReference type="PROSITE" id="PS00284">
    <property type="entry name" value="SERPIN"/>
    <property type="match status" value="1"/>
</dbReference>
<dbReference type="AlphaFoldDB" id="A0AAU9V867"/>
<dbReference type="InterPro" id="IPR036186">
    <property type="entry name" value="Serpin_sf"/>
</dbReference>
<evidence type="ECO:0000256" key="1">
    <source>
        <dbReference type="ARBA" id="ARBA00009500"/>
    </source>
</evidence>
<comment type="caution">
    <text evidence="5">The sequence shown here is derived from an EMBL/GenBank/DDBJ whole genome shotgun (WGS) entry which is preliminary data.</text>
</comment>
<gene>
    <name evidence="5" type="ORF">EEDITHA_LOCUS21542</name>
</gene>
<evidence type="ECO:0000256" key="3">
    <source>
        <dbReference type="ARBA" id="ARBA00022900"/>
    </source>
</evidence>
<dbReference type="InterPro" id="IPR023796">
    <property type="entry name" value="Serpin_dom"/>
</dbReference>
<keyword evidence="3" id="KW-0722">Serine protease inhibitor</keyword>
<accession>A0AAU9V867</accession>
<dbReference type="SUPFAM" id="SSF56574">
    <property type="entry name" value="Serpins"/>
    <property type="match status" value="1"/>
</dbReference>
<dbReference type="PANTHER" id="PTHR11461:SF211">
    <property type="entry name" value="GH10112P-RELATED"/>
    <property type="match status" value="1"/>
</dbReference>
<evidence type="ECO:0000313" key="6">
    <source>
        <dbReference type="Proteomes" id="UP001153954"/>
    </source>
</evidence>
<dbReference type="EMBL" id="CAKOGL010000030">
    <property type="protein sequence ID" value="CAH2107514.1"/>
    <property type="molecule type" value="Genomic_DNA"/>
</dbReference>
<dbReference type="InterPro" id="IPR023795">
    <property type="entry name" value="Serpin_CS"/>
</dbReference>
<evidence type="ECO:0000313" key="5">
    <source>
        <dbReference type="EMBL" id="CAH2107514.1"/>
    </source>
</evidence>
<proteinExistence type="inferred from homology"/>
<dbReference type="GO" id="GO:0005615">
    <property type="term" value="C:extracellular space"/>
    <property type="evidence" value="ECO:0007669"/>
    <property type="project" value="InterPro"/>
</dbReference>
<organism evidence="5 6">
    <name type="scientific">Euphydryas editha</name>
    <name type="common">Edith's checkerspot</name>
    <dbReference type="NCBI Taxonomy" id="104508"/>
    <lineage>
        <taxon>Eukaryota</taxon>
        <taxon>Metazoa</taxon>
        <taxon>Ecdysozoa</taxon>
        <taxon>Arthropoda</taxon>
        <taxon>Hexapoda</taxon>
        <taxon>Insecta</taxon>
        <taxon>Pterygota</taxon>
        <taxon>Neoptera</taxon>
        <taxon>Endopterygota</taxon>
        <taxon>Lepidoptera</taxon>
        <taxon>Glossata</taxon>
        <taxon>Ditrysia</taxon>
        <taxon>Papilionoidea</taxon>
        <taxon>Nymphalidae</taxon>
        <taxon>Nymphalinae</taxon>
        <taxon>Euphydryas</taxon>
    </lineage>
</organism>
<name>A0AAU9V867_EUPED</name>
<dbReference type="Gene3D" id="3.30.497.10">
    <property type="entry name" value="Antithrombin, subunit I, domain 2"/>
    <property type="match status" value="1"/>
</dbReference>
<dbReference type="GO" id="GO:0004867">
    <property type="term" value="F:serine-type endopeptidase inhibitor activity"/>
    <property type="evidence" value="ECO:0007669"/>
    <property type="project" value="UniProtKB-KW"/>
</dbReference>